<evidence type="ECO:0000256" key="7">
    <source>
        <dbReference type="ARBA" id="ARBA00022989"/>
    </source>
</evidence>
<keyword evidence="5 11" id="KW-0808">Transferase</keyword>
<comment type="catalytic activity">
    <reaction evidence="10 11">
        <text>heme b + (2E,6E)-farnesyl diphosphate + H2O = Fe(II)-heme o + diphosphate</text>
        <dbReference type="Rhea" id="RHEA:28070"/>
        <dbReference type="ChEBI" id="CHEBI:15377"/>
        <dbReference type="ChEBI" id="CHEBI:33019"/>
        <dbReference type="ChEBI" id="CHEBI:60344"/>
        <dbReference type="ChEBI" id="CHEBI:60530"/>
        <dbReference type="ChEBI" id="CHEBI:175763"/>
        <dbReference type="EC" id="2.5.1.141"/>
    </reaction>
</comment>
<evidence type="ECO:0000313" key="12">
    <source>
        <dbReference type="EMBL" id="UJG41387.1"/>
    </source>
</evidence>
<dbReference type="PANTHER" id="PTHR43448:SF2">
    <property type="entry name" value="PROTOHEME IX FARNESYLTRANSFERASE, MITOCHONDRIAL"/>
    <property type="match status" value="1"/>
</dbReference>
<feature type="transmembrane region" description="Helical" evidence="11">
    <location>
        <begin position="297"/>
        <end position="319"/>
    </location>
</feature>
<dbReference type="Proteomes" id="UP001201020">
    <property type="component" value="Chromosome"/>
</dbReference>
<evidence type="ECO:0000256" key="9">
    <source>
        <dbReference type="ARBA" id="ARBA00023136"/>
    </source>
</evidence>
<sequence length="320" mass="35767">MTEETPNIYNTNNSNVEAYVNIGTSKNENIIPFFLPIKVYFELIKTKQTFLLVYTGVLTYLISSWKDFSLFTLSWLIIALFFSISGSTLLNMYIDQDIDKIMERTKNRALASGKIAEETVVGHGIVFTISGIMSAVVFLNALTGLVILLGAFFDVIIYSYWLKRRTRFSILFGGIAGALPAIAGRTAAINKIDSLAIMFGVFILAWIPMHILTLALIPKNLEGYQLAGVPMWPVVKGKDRTIIVITLSSIISAIITILISLSLKVNIVIHILACLTALFFIFLSIKNLIRPSEKTTWLIFKLASMFMVMAFLLWLLGIIF</sequence>
<evidence type="ECO:0000256" key="5">
    <source>
        <dbReference type="ARBA" id="ARBA00022679"/>
    </source>
</evidence>
<dbReference type="CDD" id="cd13957">
    <property type="entry name" value="PT_UbiA_Cox10"/>
    <property type="match status" value="1"/>
</dbReference>
<dbReference type="EC" id="2.5.1.141" evidence="11"/>
<evidence type="ECO:0000256" key="11">
    <source>
        <dbReference type="HAMAP-Rule" id="MF_00154"/>
    </source>
</evidence>
<dbReference type="PANTHER" id="PTHR43448">
    <property type="entry name" value="PROTOHEME IX FARNESYLTRANSFERASE, MITOCHONDRIAL"/>
    <property type="match status" value="1"/>
</dbReference>
<dbReference type="InterPro" id="IPR044878">
    <property type="entry name" value="UbiA_sf"/>
</dbReference>
<keyword evidence="9 11" id="KW-0472">Membrane</keyword>
<dbReference type="GO" id="GO:0048034">
    <property type="term" value="P:heme O biosynthetic process"/>
    <property type="evidence" value="ECO:0007669"/>
    <property type="project" value="UniProtKB-UniRule"/>
</dbReference>
<protein>
    <recommendedName>
        <fullName evidence="11">Protoheme IX farnesyltransferase</fullName>
        <ecNumber evidence="11">2.5.1.141</ecNumber>
    </recommendedName>
    <alternativeName>
        <fullName evidence="11">Heme B farnesyltransferase</fullName>
    </alternativeName>
    <alternativeName>
        <fullName evidence="11">Heme O synthase</fullName>
    </alternativeName>
</protein>
<name>A0A9Y1BMA0_9ARCH</name>
<keyword evidence="7 11" id="KW-1133">Transmembrane helix</keyword>
<comment type="pathway">
    <text evidence="3 11">Porphyrin-containing compound metabolism; heme O biosynthesis; heme O from protoheme: step 1/1.</text>
</comment>
<keyword evidence="6 11" id="KW-0812">Transmembrane</keyword>
<evidence type="ECO:0000256" key="8">
    <source>
        <dbReference type="ARBA" id="ARBA00023133"/>
    </source>
</evidence>
<feature type="transmembrane region" description="Helical" evidence="11">
    <location>
        <begin position="49"/>
        <end position="65"/>
    </location>
</feature>
<comment type="similarity">
    <text evidence="4">In the C-terminal section; belongs to the UbiA prenyltransferase family. Protoheme IX farnesyltransferase subfamily.</text>
</comment>
<dbReference type="InterPro" id="IPR006369">
    <property type="entry name" value="Protohaem_IX_farnesylTrfase"/>
</dbReference>
<feature type="transmembrane region" description="Helical" evidence="11">
    <location>
        <begin position="71"/>
        <end position="94"/>
    </location>
</feature>
<feature type="transmembrane region" description="Helical" evidence="11">
    <location>
        <begin position="267"/>
        <end position="285"/>
    </location>
</feature>
<dbReference type="InterPro" id="IPR030470">
    <property type="entry name" value="UbiA_prenylTrfase_CS"/>
</dbReference>
<gene>
    <name evidence="11" type="primary">ctaB</name>
    <name evidence="12" type="ORF">K9W45_02730</name>
</gene>
<dbReference type="GO" id="GO:0008495">
    <property type="term" value="F:protoheme IX farnesyltransferase activity"/>
    <property type="evidence" value="ECO:0007669"/>
    <property type="project" value="UniProtKB-UniRule"/>
</dbReference>
<feature type="transmembrane region" description="Helical" evidence="11">
    <location>
        <begin position="142"/>
        <end position="161"/>
    </location>
</feature>
<dbReference type="Pfam" id="PF01040">
    <property type="entry name" value="UbiA"/>
    <property type="match status" value="1"/>
</dbReference>
<comment type="function">
    <text evidence="1 11">Converts heme B (protoheme IX) to heme O by substitution of the vinyl group on carbon 2 of heme B porphyrin ring with a hydroxyethyl farnesyl side group.</text>
</comment>
<evidence type="ECO:0000256" key="10">
    <source>
        <dbReference type="ARBA" id="ARBA00047690"/>
    </source>
</evidence>
<proteinExistence type="inferred from homology"/>
<dbReference type="Gene3D" id="1.10.357.140">
    <property type="entry name" value="UbiA prenyltransferase"/>
    <property type="match status" value="1"/>
</dbReference>
<dbReference type="GO" id="GO:0005886">
    <property type="term" value="C:plasma membrane"/>
    <property type="evidence" value="ECO:0007669"/>
    <property type="project" value="UniProtKB-SubCell"/>
</dbReference>
<evidence type="ECO:0000256" key="4">
    <source>
        <dbReference type="ARBA" id="ARBA00010223"/>
    </source>
</evidence>
<comment type="subcellular location">
    <subcellularLocation>
        <location evidence="2 11">Cell membrane</location>
        <topology evidence="2 11">Multi-pass membrane protein</topology>
    </subcellularLocation>
</comment>
<evidence type="ECO:0000256" key="1">
    <source>
        <dbReference type="ARBA" id="ARBA00004019"/>
    </source>
</evidence>
<comment type="miscellaneous">
    <text evidence="11">Carbon 2 of the heme B porphyrin ring is defined according to the Fischer nomenclature.</text>
</comment>
<evidence type="ECO:0000256" key="6">
    <source>
        <dbReference type="ARBA" id="ARBA00022692"/>
    </source>
</evidence>
<dbReference type="EMBL" id="CP084166">
    <property type="protein sequence ID" value="UJG41387.1"/>
    <property type="molecule type" value="Genomic_DNA"/>
</dbReference>
<reference evidence="12" key="1">
    <citation type="journal article" date="2022" name="Nat. Microbiol.">
        <title>Unique mobile elements and scalable gene flow at the prokaryote-eukaryote boundary revealed by circularized Asgard archaea genomes.</title>
        <authorList>
            <person name="Wu F."/>
            <person name="Speth D.R."/>
            <person name="Philosof A."/>
            <person name="Cremiere A."/>
            <person name="Narayanan A."/>
            <person name="Barco R.A."/>
            <person name="Connon S.A."/>
            <person name="Amend J.P."/>
            <person name="Antoshechkin I.A."/>
            <person name="Orphan V.J."/>
        </authorList>
    </citation>
    <scope>NUCLEOTIDE SEQUENCE</scope>
    <source>
        <strain evidence="12">PM71</strain>
    </source>
</reference>
<feature type="transmembrane region" description="Helical" evidence="11">
    <location>
        <begin position="168"/>
        <end position="189"/>
    </location>
</feature>
<dbReference type="AlphaFoldDB" id="A0A9Y1BMA0"/>
<evidence type="ECO:0000256" key="2">
    <source>
        <dbReference type="ARBA" id="ARBA00004651"/>
    </source>
</evidence>
<dbReference type="InterPro" id="IPR000537">
    <property type="entry name" value="UbiA_prenyltransferase"/>
</dbReference>
<feature type="transmembrane region" description="Helical" evidence="11">
    <location>
        <begin position="115"/>
        <end position="136"/>
    </location>
</feature>
<comment type="similarity">
    <text evidence="11">Belongs to the UbiA prenyltransferase family. Protoheme IX farnesyltransferase subfamily.</text>
</comment>
<accession>A0A9Y1BMA0</accession>
<keyword evidence="8 11" id="KW-0350">Heme biosynthesis</keyword>
<evidence type="ECO:0000256" key="3">
    <source>
        <dbReference type="ARBA" id="ARBA00004919"/>
    </source>
</evidence>
<dbReference type="HAMAP" id="MF_00154">
    <property type="entry name" value="CyoE_CtaB"/>
    <property type="match status" value="1"/>
</dbReference>
<feature type="transmembrane region" description="Helical" evidence="11">
    <location>
        <begin position="241"/>
        <end position="261"/>
    </location>
</feature>
<organism evidence="12">
    <name type="scientific">Candidatus Heimdallarchaeum aukensis</name>
    <dbReference type="NCBI Taxonomy" id="2876573"/>
    <lineage>
        <taxon>Archaea</taxon>
        <taxon>Promethearchaeati</taxon>
        <taxon>Candidatus Heimdallarchaeota</taxon>
        <taxon>Candidatus Heimdallarchaeia (ex Rinke et al. 2021) (nom. nud.)</taxon>
        <taxon>Candidatus Heimdallarchaeales</taxon>
        <taxon>Candidatus Heimdallarchaeaceae</taxon>
        <taxon>Candidatus Heimdallarchaeum</taxon>
    </lineage>
</organism>
<feature type="transmembrane region" description="Helical" evidence="11">
    <location>
        <begin position="195"/>
        <end position="217"/>
    </location>
</feature>
<keyword evidence="11" id="KW-1003">Cell membrane</keyword>
<dbReference type="PROSITE" id="PS00943">
    <property type="entry name" value="UBIA"/>
    <property type="match status" value="1"/>
</dbReference>